<comment type="caution">
    <text evidence="3">The sequence shown here is derived from an EMBL/GenBank/DDBJ whole genome shotgun (WGS) entry which is preliminary data.</text>
</comment>
<reference evidence="3" key="1">
    <citation type="submission" date="2020-11" db="EMBL/GenBank/DDBJ databases">
        <title>Isolation and identification of active actinomycetes.</title>
        <authorList>
            <person name="Yu B."/>
        </authorList>
    </citation>
    <scope>NUCLEOTIDE SEQUENCE</scope>
    <source>
        <strain evidence="3">NEAU-YB345</strain>
    </source>
</reference>
<feature type="compositionally biased region" description="Basic residues" evidence="1">
    <location>
        <begin position="56"/>
        <end position="65"/>
    </location>
</feature>
<gene>
    <name evidence="3" type="ORF">I2501_23350</name>
</gene>
<protein>
    <submittedName>
        <fullName evidence="3">Hydroxylacyl-CoA dehydrogenase</fullName>
    </submittedName>
</protein>
<proteinExistence type="predicted"/>
<dbReference type="AlphaFoldDB" id="A0A931B7M1"/>
<dbReference type="Pfam" id="PF00246">
    <property type="entry name" value="Peptidase_M14"/>
    <property type="match status" value="1"/>
</dbReference>
<feature type="region of interest" description="Disordered" evidence="1">
    <location>
        <begin position="1"/>
        <end position="90"/>
    </location>
</feature>
<keyword evidence="4" id="KW-1185">Reference proteome</keyword>
<feature type="compositionally biased region" description="Gly residues" evidence="1">
    <location>
        <begin position="33"/>
        <end position="45"/>
    </location>
</feature>
<dbReference type="EMBL" id="JADPRT010000010">
    <property type="protein sequence ID" value="MBF9070957.1"/>
    <property type="molecule type" value="Genomic_DNA"/>
</dbReference>
<dbReference type="InterPro" id="IPR000834">
    <property type="entry name" value="Peptidase_M14"/>
</dbReference>
<evidence type="ECO:0000313" key="4">
    <source>
        <dbReference type="Proteomes" id="UP000657385"/>
    </source>
</evidence>
<dbReference type="SUPFAM" id="SSF53187">
    <property type="entry name" value="Zn-dependent exopeptidases"/>
    <property type="match status" value="1"/>
</dbReference>
<dbReference type="GO" id="GO:0008270">
    <property type="term" value="F:zinc ion binding"/>
    <property type="evidence" value="ECO:0007669"/>
    <property type="project" value="InterPro"/>
</dbReference>
<name>A0A931B7M1_9ACTN</name>
<organism evidence="3 4">
    <name type="scientific">Streptacidiphilus fuscans</name>
    <dbReference type="NCBI Taxonomy" id="2789292"/>
    <lineage>
        <taxon>Bacteria</taxon>
        <taxon>Bacillati</taxon>
        <taxon>Actinomycetota</taxon>
        <taxon>Actinomycetes</taxon>
        <taxon>Kitasatosporales</taxon>
        <taxon>Streptomycetaceae</taxon>
        <taxon>Streptacidiphilus</taxon>
    </lineage>
</organism>
<dbReference type="Proteomes" id="UP000657385">
    <property type="component" value="Unassembled WGS sequence"/>
</dbReference>
<evidence type="ECO:0000259" key="2">
    <source>
        <dbReference type="Pfam" id="PF00246"/>
    </source>
</evidence>
<dbReference type="GO" id="GO:0006508">
    <property type="term" value="P:proteolysis"/>
    <property type="evidence" value="ECO:0007669"/>
    <property type="project" value="InterPro"/>
</dbReference>
<sequence length="502" mass="53926">MDRLATGYPSRQQVDHRSGPVHQGRPELPAPAGAGGEVHPGGLADGGTADPGGRHLPLHAPRRAPRGGSGRQRPRPLPAGGVTETDRFPTLDEIGKTARDLATRHPDRARLLTVGQSRAGQPLELLTVDDAPRRALVVAGAHSNECVGGATVLELARRVLAEPAEEHGIGWDFLLCLDPDGARLVECAGEQPEDLLAHLRGLFRPAGEEQPEWAPSVGAAPPESEALLRVIEERRPFLQCSLHGTDVGGTFVQTTRHLPGLERTLTASATELGIPVEDGPYDAFYWPSPAPGIFVMPPSPPDERRTHTHASSRELGTTTWHAPTHYGGETVIAEVPQWTSWSLADPTPCPDPGPALTAAADRLRSRAHLLSGLLARLRDHGPLTRGARSALSACAPLADEWDPRVSLPGGPQLPPVLSGGRVASLELWSHRIPLRAAAMLRRCADAPSDAELHNRLDGLLRAWCAEYAARFTPQWLPIDRQVEHQIRLVRAAASLATANLRH</sequence>
<accession>A0A931B7M1</accession>
<dbReference type="Gene3D" id="3.40.630.10">
    <property type="entry name" value="Zn peptidases"/>
    <property type="match status" value="1"/>
</dbReference>
<evidence type="ECO:0000313" key="3">
    <source>
        <dbReference type="EMBL" id="MBF9070957.1"/>
    </source>
</evidence>
<dbReference type="GO" id="GO:0004181">
    <property type="term" value="F:metallocarboxypeptidase activity"/>
    <property type="evidence" value="ECO:0007669"/>
    <property type="project" value="InterPro"/>
</dbReference>
<evidence type="ECO:0000256" key="1">
    <source>
        <dbReference type="SAM" id="MobiDB-lite"/>
    </source>
</evidence>
<feature type="domain" description="Peptidase M14" evidence="2">
    <location>
        <begin position="98"/>
        <end position="182"/>
    </location>
</feature>